<accession>A0A1H4PTE4</accession>
<dbReference type="Proteomes" id="UP000183038">
    <property type="component" value="Unassembled WGS sequence"/>
</dbReference>
<sequence length="342" mass="38812">MNINPFKTILPFLVIFLVYRCGENRPKNKTDESTTVLAAKAYTGTASITQGIATTLLEDIYECDRGRKTDVGEITSIDGKKWTVPAETNYTNENFPFAVDLYNACEGKNYNTVQEAMTYYNDLDIVEIDNDGEVFTAYIFADNYFEMYVNGKPVGKDKVPFTQFNSSVIKFKVHRPFTIAMKLVDWEEHLGIGCEENRGKSFHAGDGGMVAVIKNKKEETIAITNKDWKAQTFYTATIIDLNCTSEDGGYRYSKNCDTNGGNDGSKFYALHWQIPEGWMHTNFDDSDWQDASTYTNETIGVDNKPSYTNFTTLFDDPNKDAQFIWTTNVILDNEVLVRHTVE</sequence>
<dbReference type="Gene3D" id="2.60.120.260">
    <property type="entry name" value="Galactose-binding domain-like"/>
    <property type="match status" value="1"/>
</dbReference>
<reference evidence="1 2" key="1">
    <citation type="submission" date="2016-10" db="EMBL/GenBank/DDBJ databases">
        <authorList>
            <person name="de Groot N.N."/>
        </authorList>
    </citation>
    <scope>NUCLEOTIDE SEQUENCE [LARGE SCALE GENOMIC DNA]</scope>
    <source>
        <strain evidence="1 2">MAR_2009_71</strain>
    </source>
</reference>
<protein>
    <submittedName>
        <fullName evidence="1">Uncharacterized protein</fullName>
    </submittedName>
</protein>
<name>A0A1H4PTE4_9FLAO</name>
<dbReference type="EMBL" id="FNTB01000001">
    <property type="protein sequence ID" value="SEC10656.1"/>
    <property type="molecule type" value="Genomic_DNA"/>
</dbReference>
<gene>
    <name evidence="1" type="ORF">SAMN05192540_2370</name>
</gene>
<organism evidence="1 2">
    <name type="scientific">Maribacter dokdonensis</name>
    <dbReference type="NCBI Taxonomy" id="320912"/>
    <lineage>
        <taxon>Bacteria</taxon>
        <taxon>Pseudomonadati</taxon>
        <taxon>Bacteroidota</taxon>
        <taxon>Flavobacteriia</taxon>
        <taxon>Flavobacteriales</taxon>
        <taxon>Flavobacteriaceae</taxon>
        <taxon>Maribacter</taxon>
    </lineage>
</organism>
<proteinExistence type="predicted"/>
<evidence type="ECO:0000313" key="2">
    <source>
        <dbReference type="Proteomes" id="UP000183038"/>
    </source>
</evidence>
<dbReference type="RefSeq" id="WP_074672922.1">
    <property type="nucleotide sequence ID" value="NZ_FNTB01000001.1"/>
</dbReference>
<dbReference type="AlphaFoldDB" id="A0A1H4PTE4"/>
<evidence type="ECO:0000313" key="1">
    <source>
        <dbReference type="EMBL" id="SEC10656.1"/>
    </source>
</evidence>